<dbReference type="OrthoDB" id="272624at2759"/>
<sequence length="90" mass="10514">RKLPVDIAEYAAKTGKDFKTLQEYEAEIKALQSKHEEEVKEMKVLKERARLEDLNSNNEPEPAKMSSRSRRKKLLAFRKNEEVVGIIEKK</sequence>
<organism evidence="2 3">
    <name type="scientific">Wickerhamomyces pijperi</name>
    <name type="common">Yeast</name>
    <name type="synonym">Pichia pijperi</name>
    <dbReference type="NCBI Taxonomy" id="599730"/>
    <lineage>
        <taxon>Eukaryota</taxon>
        <taxon>Fungi</taxon>
        <taxon>Dikarya</taxon>
        <taxon>Ascomycota</taxon>
        <taxon>Saccharomycotina</taxon>
        <taxon>Saccharomycetes</taxon>
        <taxon>Phaffomycetales</taxon>
        <taxon>Wickerhamomycetaceae</taxon>
        <taxon>Wickerhamomyces</taxon>
    </lineage>
</organism>
<dbReference type="EMBL" id="JAEUBG010004167">
    <property type="protein sequence ID" value="KAH3681903.1"/>
    <property type="molecule type" value="Genomic_DNA"/>
</dbReference>
<evidence type="ECO:0000313" key="3">
    <source>
        <dbReference type="Proteomes" id="UP000774326"/>
    </source>
</evidence>
<reference evidence="2" key="2">
    <citation type="submission" date="2021-01" db="EMBL/GenBank/DDBJ databases">
        <authorList>
            <person name="Schikora-Tamarit M.A."/>
        </authorList>
    </citation>
    <scope>NUCLEOTIDE SEQUENCE</scope>
    <source>
        <strain evidence="2">CBS2887</strain>
    </source>
</reference>
<proteinExistence type="predicted"/>
<feature type="region of interest" description="Disordered" evidence="1">
    <location>
        <begin position="51"/>
        <end position="72"/>
    </location>
</feature>
<accession>A0A9P8TJJ6</accession>
<feature type="non-terminal residue" evidence="2">
    <location>
        <position position="1"/>
    </location>
</feature>
<name>A0A9P8TJJ6_WICPI</name>
<evidence type="ECO:0000256" key="1">
    <source>
        <dbReference type="SAM" id="MobiDB-lite"/>
    </source>
</evidence>
<gene>
    <name evidence="2" type="ORF">WICPIJ_007131</name>
</gene>
<dbReference type="AlphaFoldDB" id="A0A9P8TJJ6"/>
<reference evidence="2" key="1">
    <citation type="journal article" date="2021" name="Open Biol.">
        <title>Shared evolutionary footprints suggest mitochondrial oxidative damage underlies multiple complex I losses in fungi.</title>
        <authorList>
            <person name="Schikora-Tamarit M.A."/>
            <person name="Marcet-Houben M."/>
            <person name="Nosek J."/>
            <person name="Gabaldon T."/>
        </authorList>
    </citation>
    <scope>NUCLEOTIDE SEQUENCE</scope>
    <source>
        <strain evidence="2">CBS2887</strain>
    </source>
</reference>
<dbReference type="Proteomes" id="UP000774326">
    <property type="component" value="Unassembled WGS sequence"/>
</dbReference>
<keyword evidence="3" id="KW-1185">Reference proteome</keyword>
<comment type="caution">
    <text evidence="2">The sequence shown here is derived from an EMBL/GenBank/DDBJ whole genome shotgun (WGS) entry which is preliminary data.</text>
</comment>
<evidence type="ECO:0000313" key="2">
    <source>
        <dbReference type="EMBL" id="KAH3681903.1"/>
    </source>
</evidence>
<protein>
    <submittedName>
        <fullName evidence="2">Uncharacterized protein</fullName>
    </submittedName>
</protein>